<feature type="region of interest" description="Disordered" evidence="1">
    <location>
        <begin position="314"/>
        <end position="349"/>
    </location>
</feature>
<dbReference type="InterPro" id="IPR024616">
    <property type="entry name" value="Pherophorin"/>
</dbReference>
<evidence type="ECO:0000256" key="1">
    <source>
        <dbReference type="SAM" id="MobiDB-lite"/>
    </source>
</evidence>
<protein>
    <recommendedName>
        <fullName evidence="3">Pherophorin domain-containing protein</fullName>
    </recommendedName>
</protein>
<sequence length="509" mass="53216">MAVRNMASVAIVAVIIMASGMHASAASDMSILGHSGRGLLTTASGFPWCQCLDYSCACSPYKVVYESSTKSGSLTTTCFSVAYTGCDTSRACCRGMLAAVDKLSFETTAACGVKSNIAGVTINGKSWPSWNPYPHPSGSGTGYELKVYNLKASNATFPGSKICITTKAPCSSLKDLCSSSPSGECTYSFADQPTTTYCPICPLNIYPPPAASPPASANPDDIFTFDSGVDCADYAAFIEGYMNGKAADAGAMLLQPFALASCDGAWDLANNVIPTITVCGEFFSADDAALLQPVVDDLLTDILAFITGGTCPANLAGPPPPSPPPPSPPPPSPPPPSPPPPGPTPSPSLVKTHICVQSTNNIPFTISDITIRTAKDQLGYPAVEMCVTAAAATCKKGAFCCGMDFAKMELPIATECKPELRRISINAEYTTAYSWGFYDSFTTLKFPSLTKSLPSGPDGAELCWVVRPGPCADPATFCLNGRCQVNIFSSDNKCCPATIAKVAEFEWAP</sequence>
<dbReference type="Proteomes" id="UP000613740">
    <property type="component" value="Unassembled WGS sequence"/>
</dbReference>
<comment type="caution">
    <text evidence="4">The sequence shown here is derived from an EMBL/GenBank/DDBJ whole genome shotgun (WGS) entry which is preliminary data.</text>
</comment>
<evidence type="ECO:0000313" key="4">
    <source>
        <dbReference type="EMBL" id="KAG2446838.1"/>
    </source>
</evidence>
<feature type="domain" description="Pherophorin" evidence="3">
    <location>
        <begin position="355"/>
        <end position="496"/>
    </location>
</feature>
<reference evidence="4" key="1">
    <citation type="journal article" date="2020" name="bioRxiv">
        <title>Comparative genomics of Chlamydomonas.</title>
        <authorList>
            <person name="Craig R.J."/>
            <person name="Hasan A.R."/>
            <person name="Ness R.W."/>
            <person name="Keightley P.D."/>
        </authorList>
    </citation>
    <scope>NUCLEOTIDE SEQUENCE</scope>
    <source>
        <strain evidence="4">CCAP 11/173</strain>
    </source>
</reference>
<dbReference type="AlphaFoldDB" id="A0A835WGD7"/>
<organism evidence="4 5">
    <name type="scientific">Chlamydomonas schloesseri</name>
    <dbReference type="NCBI Taxonomy" id="2026947"/>
    <lineage>
        <taxon>Eukaryota</taxon>
        <taxon>Viridiplantae</taxon>
        <taxon>Chlorophyta</taxon>
        <taxon>core chlorophytes</taxon>
        <taxon>Chlorophyceae</taxon>
        <taxon>CS clade</taxon>
        <taxon>Chlamydomonadales</taxon>
        <taxon>Chlamydomonadaceae</taxon>
        <taxon>Chlamydomonas</taxon>
    </lineage>
</organism>
<evidence type="ECO:0000313" key="5">
    <source>
        <dbReference type="Proteomes" id="UP000613740"/>
    </source>
</evidence>
<accession>A0A835WGD7</accession>
<evidence type="ECO:0000259" key="3">
    <source>
        <dbReference type="Pfam" id="PF12499"/>
    </source>
</evidence>
<feature type="signal peptide" evidence="2">
    <location>
        <begin position="1"/>
        <end position="26"/>
    </location>
</feature>
<feature type="domain" description="Pherophorin" evidence="3">
    <location>
        <begin position="46"/>
        <end position="199"/>
    </location>
</feature>
<feature type="compositionally biased region" description="Pro residues" evidence="1">
    <location>
        <begin position="317"/>
        <end position="346"/>
    </location>
</feature>
<dbReference type="OrthoDB" id="533955at2759"/>
<name>A0A835WGD7_9CHLO</name>
<keyword evidence="5" id="KW-1185">Reference proteome</keyword>
<keyword evidence="2" id="KW-0732">Signal</keyword>
<dbReference type="Pfam" id="PF12499">
    <property type="entry name" value="DUF3707"/>
    <property type="match status" value="2"/>
</dbReference>
<evidence type="ECO:0000256" key="2">
    <source>
        <dbReference type="SAM" id="SignalP"/>
    </source>
</evidence>
<proteinExistence type="predicted"/>
<feature type="chain" id="PRO_5033010836" description="Pherophorin domain-containing protein" evidence="2">
    <location>
        <begin position="27"/>
        <end position="509"/>
    </location>
</feature>
<gene>
    <name evidence="4" type="ORF">HYH02_008398</name>
</gene>
<dbReference type="EMBL" id="JAEHOD010000025">
    <property type="protein sequence ID" value="KAG2446838.1"/>
    <property type="molecule type" value="Genomic_DNA"/>
</dbReference>